<sequence>MNTLFIPCSAYSGQHIIGSPDMIASSAEFHPQCVTKAPTASCCTTSACGNQFFTTMPLSLVLSKNPAGSSRSKSGSGNSPCSSGGLLTAHKNRWPELSNPRAISCSCAAEKAPLLPKHRSTTLRFGCPSSHARHSCRSPLPPFLPSLTSGPMQ</sequence>
<evidence type="ECO:0000256" key="1">
    <source>
        <dbReference type="SAM" id="MobiDB-lite"/>
    </source>
</evidence>
<dbReference type="AlphaFoldDB" id="A0A0A9EP83"/>
<organism evidence="2">
    <name type="scientific">Arundo donax</name>
    <name type="common">Giant reed</name>
    <name type="synonym">Donax arundinaceus</name>
    <dbReference type="NCBI Taxonomy" id="35708"/>
    <lineage>
        <taxon>Eukaryota</taxon>
        <taxon>Viridiplantae</taxon>
        <taxon>Streptophyta</taxon>
        <taxon>Embryophyta</taxon>
        <taxon>Tracheophyta</taxon>
        <taxon>Spermatophyta</taxon>
        <taxon>Magnoliopsida</taxon>
        <taxon>Liliopsida</taxon>
        <taxon>Poales</taxon>
        <taxon>Poaceae</taxon>
        <taxon>PACMAD clade</taxon>
        <taxon>Arundinoideae</taxon>
        <taxon>Arundineae</taxon>
        <taxon>Arundo</taxon>
    </lineage>
</organism>
<feature type="compositionally biased region" description="Low complexity" evidence="1">
    <location>
        <begin position="68"/>
        <end position="85"/>
    </location>
</feature>
<protein>
    <submittedName>
        <fullName evidence="2">Uncharacterized protein</fullName>
    </submittedName>
</protein>
<name>A0A0A9EP83_ARUDO</name>
<reference evidence="2" key="1">
    <citation type="submission" date="2014-09" db="EMBL/GenBank/DDBJ databases">
        <authorList>
            <person name="Magalhaes I.L.F."/>
            <person name="Oliveira U."/>
            <person name="Santos F.R."/>
            <person name="Vidigal T.H.D.A."/>
            <person name="Brescovit A.D."/>
            <person name="Santos A.J."/>
        </authorList>
    </citation>
    <scope>NUCLEOTIDE SEQUENCE</scope>
    <source>
        <tissue evidence="2">Shoot tissue taken approximately 20 cm above the soil surface</tissue>
    </source>
</reference>
<feature type="region of interest" description="Disordered" evidence="1">
    <location>
        <begin position="130"/>
        <end position="153"/>
    </location>
</feature>
<feature type="region of interest" description="Disordered" evidence="1">
    <location>
        <begin position="64"/>
        <end position="87"/>
    </location>
</feature>
<reference evidence="2" key="2">
    <citation type="journal article" date="2015" name="Data Brief">
        <title>Shoot transcriptome of the giant reed, Arundo donax.</title>
        <authorList>
            <person name="Barrero R.A."/>
            <person name="Guerrero F.D."/>
            <person name="Moolhuijzen P."/>
            <person name="Goolsby J.A."/>
            <person name="Tidwell J."/>
            <person name="Bellgard S.E."/>
            <person name="Bellgard M.I."/>
        </authorList>
    </citation>
    <scope>NUCLEOTIDE SEQUENCE</scope>
    <source>
        <tissue evidence="2">Shoot tissue taken approximately 20 cm above the soil surface</tissue>
    </source>
</reference>
<dbReference type="EMBL" id="GBRH01195356">
    <property type="protein sequence ID" value="JAE02540.1"/>
    <property type="molecule type" value="Transcribed_RNA"/>
</dbReference>
<proteinExistence type="predicted"/>
<accession>A0A0A9EP83</accession>
<evidence type="ECO:0000313" key="2">
    <source>
        <dbReference type="EMBL" id="JAE02540.1"/>
    </source>
</evidence>